<keyword evidence="4" id="KW-1185">Reference proteome</keyword>
<dbReference type="Pfam" id="PF14027">
    <property type="entry name" value="Questin_oxidase"/>
    <property type="match status" value="1"/>
</dbReference>
<dbReference type="OrthoDB" id="10004862at2759"/>
<feature type="non-terminal residue" evidence="3">
    <location>
        <position position="483"/>
    </location>
</feature>
<dbReference type="GO" id="GO:0016491">
    <property type="term" value="F:oxidoreductase activity"/>
    <property type="evidence" value="ECO:0007669"/>
    <property type="project" value="UniProtKB-KW"/>
</dbReference>
<gene>
    <name evidence="3" type="ORF">DMC30DRAFT_333462</name>
</gene>
<dbReference type="Proteomes" id="UP000311382">
    <property type="component" value="Unassembled WGS sequence"/>
</dbReference>
<dbReference type="PANTHER" id="PTHR35870:SF1">
    <property type="entry name" value="PROTEIN, PUTATIVE (AFU_ORTHOLOGUE AFUA_5G03330)-RELATED"/>
    <property type="match status" value="1"/>
</dbReference>
<dbReference type="STRING" id="5288.A0A5C5G921"/>
<accession>A0A5C5G921</accession>
<evidence type="ECO:0000313" key="4">
    <source>
        <dbReference type="Proteomes" id="UP000311382"/>
    </source>
</evidence>
<sequence>HTFFNDKGFHNHCSHHRALFLATRHSSREVQADPMTLTRLRRMQKPMPPLAPEQITEANWTEHLGDEQYYPNYLAFFHRLISTPPPPSSPYAGRPTSAIPVLERYLFGGDGQMLVRAVSGAIHPLIHIGHGVEFRLVEHIAEGLAQCAVHEAKAAPLFPEEWPPCPPRPSQFQSTLSSAFSSLRLTSPFPTSASYFGSQPIASPSDSFAATAARLPRDKRFPRVGLSGFTILSRILHDEALAPGRACTLDDFPKLDATLRNRASRIVQWCEEWRFSDERAADWEECVEKCEELWWMATVIYSAATRPGYKDIKLDFFLMHGLTSIMFLPSLLEVISPHLRPYLLTSHFRILVAYWVSRGRPDLYVAETLMAATPYPRAPPADAFEDDGSNPWMRVLASAVDHDDEHATKVVRSLYYAATHFGTSEKGIFTSSLPGTELMDGSIFIRAAGLTLASVGWEHEGASGNPGTWDRSALGFPSTWDDS</sequence>
<name>A0A5C5G921_9BASI</name>
<dbReference type="AlphaFoldDB" id="A0A5C5G921"/>
<proteinExistence type="predicted"/>
<organism evidence="3 4">
    <name type="scientific">Rhodotorula diobovata</name>
    <dbReference type="NCBI Taxonomy" id="5288"/>
    <lineage>
        <taxon>Eukaryota</taxon>
        <taxon>Fungi</taxon>
        <taxon>Dikarya</taxon>
        <taxon>Basidiomycota</taxon>
        <taxon>Pucciniomycotina</taxon>
        <taxon>Microbotryomycetes</taxon>
        <taxon>Sporidiobolales</taxon>
        <taxon>Sporidiobolaceae</taxon>
        <taxon>Rhodotorula</taxon>
    </lineage>
</organism>
<feature type="non-terminal residue" evidence="3">
    <location>
        <position position="1"/>
    </location>
</feature>
<dbReference type="PANTHER" id="PTHR35870">
    <property type="entry name" value="PROTEIN, PUTATIVE (AFU_ORTHOLOGUE AFUA_5G03330)-RELATED"/>
    <property type="match status" value="1"/>
</dbReference>
<dbReference type="InterPro" id="IPR025337">
    <property type="entry name" value="Questin_oxidase-like"/>
</dbReference>
<evidence type="ECO:0000313" key="3">
    <source>
        <dbReference type="EMBL" id="TNY24391.1"/>
    </source>
</evidence>
<evidence type="ECO:0000256" key="1">
    <source>
        <dbReference type="ARBA" id="ARBA00023002"/>
    </source>
</evidence>
<comment type="caution">
    <text evidence="3">The sequence shown here is derived from an EMBL/GenBank/DDBJ whole genome shotgun (WGS) entry which is preliminary data.</text>
</comment>
<keyword evidence="1" id="KW-0560">Oxidoreductase</keyword>
<evidence type="ECO:0008006" key="5">
    <source>
        <dbReference type="Google" id="ProtNLM"/>
    </source>
</evidence>
<reference evidence="3 4" key="1">
    <citation type="submission" date="2019-03" db="EMBL/GenBank/DDBJ databases">
        <title>Rhodosporidium diobovatum UCD-FST 08-225 genome sequencing, assembly, and annotation.</title>
        <authorList>
            <person name="Fakankun I.U."/>
            <person name="Fristensky B."/>
            <person name="Levin D.B."/>
        </authorList>
    </citation>
    <scope>NUCLEOTIDE SEQUENCE [LARGE SCALE GENOMIC DNA]</scope>
    <source>
        <strain evidence="3 4">UCD-FST 08-225</strain>
    </source>
</reference>
<dbReference type="EMBL" id="SOZI01000003">
    <property type="protein sequence ID" value="TNY24391.1"/>
    <property type="molecule type" value="Genomic_DNA"/>
</dbReference>
<feature type="region of interest" description="Disordered" evidence="2">
    <location>
        <begin position="461"/>
        <end position="483"/>
    </location>
</feature>
<evidence type="ECO:0000256" key="2">
    <source>
        <dbReference type="SAM" id="MobiDB-lite"/>
    </source>
</evidence>
<protein>
    <recommendedName>
        <fullName evidence="5">Oxidoreductase AflY</fullName>
    </recommendedName>
</protein>